<dbReference type="PANTHER" id="PTHR24373:SF398">
    <property type="entry name" value="LEUCINE-RICH REPEAT-CONTAINING G-PROTEIN COUPLED RECEPTOR 6"/>
    <property type="match status" value="1"/>
</dbReference>
<reference evidence="4" key="1">
    <citation type="journal article" date="2023" name="Commun. Biol.">
        <title>Genome analysis of Parmales, the sister group of diatoms, reveals the evolutionary specialization of diatoms from phago-mixotrophs to photoautotrophs.</title>
        <authorList>
            <person name="Ban H."/>
            <person name="Sato S."/>
            <person name="Yoshikawa S."/>
            <person name="Yamada K."/>
            <person name="Nakamura Y."/>
            <person name="Ichinomiya M."/>
            <person name="Sato N."/>
            <person name="Blanc-Mathieu R."/>
            <person name="Endo H."/>
            <person name="Kuwata A."/>
            <person name="Ogata H."/>
        </authorList>
    </citation>
    <scope>NUCLEOTIDE SEQUENCE [LARGE SCALE GENOMIC DNA]</scope>
    <source>
        <strain evidence="4">NIES 3701</strain>
    </source>
</reference>
<organism evidence="3 4">
    <name type="scientific">Triparma strigata</name>
    <dbReference type="NCBI Taxonomy" id="1606541"/>
    <lineage>
        <taxon>Eukaryota</taxon>
        <taxon>Sar</taxon>
        <taxon>Stramenopiles</taxon>
        <taxon>Ochrophyta</taxon>
        <taxon>Bolidophyceae</taxon>
        <taxon>Parmales</taxon>
        <taxon>Triparmaceae</taxon>
        <taxon>Triparma</taxon>
    </lineage>
</organism>
<dbReference type="InterPro" id="IPR032675">
    <property type="entry name" value="LRR_dom_sf"/>
</dbReference>
<sequence>MPPKKKKATSPKSKNSKAKAKLKSSKVAVAPPPKEPEVITPAPAPKCPWAHLRSPYGGKMSPADEWSRFTSYSPSAVEIYKEMISAETSPNLVILNAVVNYESLPTPIVELPSSTGSEETSTPTPTPTPTPHPPCDKLQIINCELESLLIPSEILQRLVCLCIPGSCLSSEAVITMLSSSPSFLRSLSLVGNALSSIPPQLFSHTPKLLELDLSYNKDLGSSFPTDAFSANASLSLTLRSLNLESCGIGEGLVDSLTSLNNLRVLNISANEITMAELIKFAPEVSPPPQFVGKFEKFNFHPMNSVTKEDAFPSTFSKLLKKMICLKQLDDKPFSQSMTIDIEELSKLDIAADDENTKDSSTCSCVYGNPCTSKYNCKTHIWFRRFEVARQAREDPNFDIAKALAGT</sequence>
<comment type="caution">
    <text evidence="3">The sequence shown here is derived from an EMBL/GenBank/DDBJ whole genome shotgun (WGS) entry which is preliminary data.</text>
</comment>
<feature type="region of interest" description="Disordered" evidence="2">
    <location>
        <begin position="1"/>
        <end position="44"/>
    </location>
</feature>
<dbReference type="EMBL" id="BRXY01000123">
    <property type="protein sequence ID" value="GMH68175.1"/>
    <property type="molecule type" value="Genomic_DNA"/>
</dbReference>
<name>A0A9W7ADX1_9STRA</name>
<keyword evidence="4" id="KW-1185">Reference proteome</keyword>
<feature type="compositionally biased region" description="Pro residues" evidence="2">
    <location>
        <begin position="124"/>
        <end position="133"/>
    </location>
</feature>
<dbReference type="Pfam" id="PF13855">
    <property type="entry name" value="LRR_8"/>
    <property type="match status" value="1"/>
</dbReference>
<feature type="compositionally biased region" description="Low complexity" evidence="2">
    <location>
        <begin position="112"/>
        <end position="123"/>
    </location>
</feature>
<evidence type="ECO:0000313" key="3">
    <source>
        <dbReference type="EMBL" id="GMH68175.1"/>
    </source>
</evidence>
<dbReference type="Proteomes" id="UP001165085">
    <property type="component" value="Unassembled WGS sequence"/>
</dbReference>
<evidence type="ECO:0000313" key="4">
    <source>
        <dbReference type="Proteomes" id="UP001165085"/>
    </source>
</evidence>
<feature type="compositionally biased region" description="Basic residues" evidence="2">
    <location>
        <begin position="1"/>
        <end position="24"/>
    </location>
</feature>
<dbReference type="InterPro" id="IPR050328">
    <property type="entry name" value="Dev_Immune_Receptor"/>
</dbReference>
<dbReference type="AlphaFoldDB" id="A0A9W7ADX1"/>
<dbReference type="OrthoDB" id="200643at2759"/>
<dbReference type="GO" id="GO:0005615">
    <property type="term" value="C:extracellular space"/>
    <property type="evidence" value="ECO:0007669"/>
    <property type="project" value="TreeGrafter"/>
</dbReference>
<evidence type="ECO:0000256" key="2">
    <source>
        <dbReference type="SAM" id="MobiDB-lite"/>
    </source>
</evidence>
<feature type="region of interest" description="Disordered" evidence="2">
    <location>
        <begin position="109"/>
        <end position="133"/>
    </location>
</feature>
<protein>
    <submittedName>
        <fullName evidence="3">Uncharacterized protein</fullName>
    </submittedName>
</protein>
<proteinExistence type="predicted"/>
<gene>
    <name evidence="3" type="ORF">TrST_g5418</name>
</gene>
<accession>A0A9W7ADX1</accession>
<dbReference type="InterPro" id="IPR001611">
    <property type="entry name" value="Leu-rich_rpt"/>
</dbReference>
<dbReference type="Gene3D" id="3.80.10.10">
    <property type="entry name" value="Ribonuclease Inhibitor"/>
    <property type="match status" value="1"/>
</dbReference>
<dbReference type="PANTHER" id="PTHR24373">
    <property type="entry name" value="SLIT RELATED LEUCINE-RICH REPEAT NEURONAL PROTEIN"/>
    <property type="match status" value="1"/>
</dbReference>
<keyword evidence="1" id="KW-0732">Signal</keyword>
<evidence type="ECO:0000256" key="1">
    <source>
        <dbReference type="ARBA" id="ARBA00022729"/>
    </source>
</evidence>
<dbReference type="GO" id="GO:0031012">
    <property type="term" value="C:extracellular matrix"/>
    <property type="evidence" value="ECO:0007669"/>
    <property type="project" value="TreeGrafter"/>
</dbReference>
<dbReference type="SUPFAM" id="SSF52047">
    <property type="entry name" value="RNI-like"/>
    <property type="match status" value="1"/>
</dbReference>